<feature type="region of interest" description="Disordered" evidence="1">
    <location>
        <begin position="36"/>
        <end position="65"/>
    </location>
</feature>
<gene>
    <name evidence="2" type="ORF">GUJ93_ZPchr0012g21880</name>
</gene>
<accession>A0A8J5WPG5</accession>
<dbReference type="GO" id="GO:0005634">
    <property type="term" value="C:nucleus"/>
    <property type="evidence" value="ECO:0007669"/>
    <property type="project" value="TreeGrafter"/>
</dbReference>
<organism evidence="2 3">
    <name type="scientific">Zizania palustris</name>
    <name type="common">Northern wild rice</name>
    <dbReference type="NCBI Taxonomy" id="103762"/>
    <lineage>
        <taxon>Eukaryota</taxon>
        <taxon>Viridiplantae</taxon>
        <taxon>Streptophyta</taxon>
        <taxon>Embryophyta</taxon>
        <taxon>Tracheophyta</taxon>
        <taxon>Spermatophyta</taxon>
        <taxon>Magnoliopsida</taxon>
        <taxon>Liliopsida</taxon>
        <taxon>Poales</taxon>
        <taxon>Poaceae</taxon>
        <taxon>BOP clade</taxon>
        <taxon>Oryzoideae</taxon>
        <taxon>Oryzeae</taxon>
        <taxon>Zizaniinae</taxon>
        <taxon>Zizania</taxon>
    </lineage>
</organism>
<proteinExistence type="predicted"/>
<reference evidence="2" key="1">
    <citation type="journal article" date="2021" name="bioRxiv">
        <title>Whole Genome Assembly and Annotation of Northern Wild Rice, Zizania palustris L., Supports a Whole Genome Duplication in the Zizania Genus.</title>
        <authorList>
            <person name="Haas M."/>
            <person name="Kono T."/>
            <person name="Macchietto M."/>
            <person name="Millas R."/>
            <person name="McGilp L."/>
            <person name="Shao M."/>
            <person name="Duquette J."/>
            <person name="Hirsch C.N."/>
            <person name="Kimball J."/>
        </authorList>
    </citation>
    <scope>NUCLEOTIDE SEQUENCE</scope>
    <source>
        <tissue evidence="2">Fresh leaf tissue</tissue>
    </source>
</reference>
<sequence length="199" mass="21651">MWRHAMRPCIAGLRWLAGGQEQRRVGYHPDPRVFGVPIVEPSASGKRREPTRASAMEAGDGRGTEEEKEVQVMSEVHLGCPPGFSGLYVSRFSFSSRPLGPPSDSGIGGGGGGCEFVAATSSSCASTDFVAVDEDGDLVLDRRRRNRDRRCDNHVLTVQHGITSSLKSVGLQVWKAALLLTDLYYTKALHRLSLMVLLP</sequence>
<comment type="caution">
    <text evidence="2">The sequence shown here is derived from an EMBL/GenBank/DDBJ whole genome shotgun (WGS) entry which is preliminary data.</text>
</comment>
<dbReference type="AlphaFoldDB" id="A0A8J5WPG5"/>
<name>A0A8J5WPG5_ZIZPA</name>
<evidence type="ECO:0000313" key="2">
    <source>
        <dbReference type="EMBL" id="KAG8094925.1"/>
    </source>
</evidence>
<dbReference type="GO" id="GO:0008276">
    <property type="term" value="F:protein methyltransferase activity"/>
    <property type="evidence" value="ECO:0007669"/>
    <property type="project" value="InterPro"/>
</dbReference>
<evidence type="ECO:0000256" key="1">
    <source>
        <dbReference type="SAM" id="MobiDB-lite"/>
    </source>
</evidence>
<dbReference type="OrthoDB" id="46564at2759"/>
<dbReference type="PANTHER" id="PTHR23108">
    <property type="entry name" value="METHYLTRANSFERASE-RELATED"/>
    <property type="match status" value="1"/>
</dbReference>
<evidence type="ECO:0000313" key="3">
    <source>
        <dbReference type="Proteomes" id="UP000729402"/>
    </source>
</evidence>
<reference evidence="2" key="2">
    <citation type="submission" date="2021-02" db="EMBL/GenBank/DDBJ databases">
        <authorList>
            <person name="Kimball J.A."/>
            <person name="Haas M.W."/>
            <person name="Macchietto M."/>
            <person name="Kono T."/>
            <person name="Duquette J."/>
            <person name="Shao M."/>
        </authorList>
    </citation>
    <scope>NUCLEOTIDE SEQUENCE</scope>
    <source>
        <tissue evidence="2">Fresh leaf tissue</tissue>
    </source>
</reference>
<dbReference type="InterPro" id="IPR038899">
    <property type="entry name" value="METTL22"/>
</dbReference>
<dbReference type="EMBL" id="JAAALK010000080">
    <property type="protein sequence ID" value="KAG8094925.1"/>
    <property type="molecule type" value="Genomic_DNA"/>
</dbReference>
<keyword evidence="3" id="KW-1185">Reference proteome</keyword>
<dbReference type="PANTHER" id="PTHR23108:SF0">
    <property type="entry name" value="METHYLTRANSFERASE-LIKE PROTEIN 22"/>
    <property type="match status" value="1"/>
</dbReference>
<protein>
    <submittedName>
        <fullName evidence="2">Uncharacterized protein</fullName>
    </submittedName>
</protein>
<dbReference type="Proteomes" id="UP000729402">
    <property type="component" value="Unassembled WGS sequence"/>
</dbReference>